<reference evidence="1" key="1">
    <citation type="journal article" date="2021" name="Proc. Natl. Acad. Sci. U.S.A.">
        <title>A Catalog of Tens of Thousands of Viruses from Human Metagenomes Reveals Hidden Associations with Chronic Diseases.</title>
        <authorList>
            <person name="Tisza M.J."/>
            <person name="Buck C.B."/>
        </authorList>
    </citation>
    <scope>NUCLEOTIDE SEQUENCE</scope>
    <source>
        <strain evidence="1">CtReX5</strain>
    </source>
</reference>
<evidence type="ECO:0000313" key="1">
    <source>
        <dbReference type="EMBL" id="DAE32005.1"/>
    </source>
</evidence>
<dbReference type="EMBL" id="BK059114">
    <property type="protein sequence ID" value="DAE32005.1"/>
    <property type="molecule type" value="Genomic_DNA"/>
</dbReference>
<name>A0A8S5RLQ8_9VIRU</name>
<protein>
    <submittedName>
        <fullName evidence="1">Uncharacterized protein</fullName>
    </submittedName>
</protein>
<proteinExistence type="predicted"/>
<sequence>MRKLNCKEVNEALKKEIIDSYESAKEYFTFDGAEMKTEYNDICKDILEVFKRERLDNDLRYEAGKMSRQDLFIDWMQGLPTAFPVADDIFLGFATEWLGNILDETETEKQKYSDSKAERTSCLILYRELNKHAQKAN</sequence>
<accession>A0A8S5RLQ8</accession>
<organism evidence="1">
    <name type="scientific">virus sp. ctReX5</name>
    <dbReference type="NCBI Taxonomy" id="2825818"/>
    <lineage>
        <taxon>Viruses</taxon>
    </lineage>
</organism>